<dbReference type="AlphaFoldDB" id="A0A816JKK9"/>
<organism evidence="2">
    <name type="scientific">Brassica napus</name>
    <name type="common">Rape</name>
    <dbReference type="NCBI Taxonomy" id="3708"/>
    <lineage>
        <taxon>Eukaryota</taxon>
        <taxon>Viridiplantae</taxon>
        <taxon>Streptophyta</taxon>
        <taxon>Embryophyta</taxon>
        <taxon>Tracheophyta</taxon>
        <taxon>Spermatophyta</taxon>
        <taxon>Magnoliopsida</taxon>
        <taxon>eudicotyledons</taxon>
        <taxon>Gunneridae</taxon>
        <taxon>Pentapetalae</taxon>
        <taxon>rosids</taxon>
        <taxon>malvids</taxon>
        <taxon>Brassicales</taxon>
        <taxon>Brassicaceae</taxon>
        <taxon>Brassiceae</taxon>
        <taxon>Brassica</taxon>
    </lineage>
</organism>
<evidence type="ECO:0000256" key="1">
    <source>
        <dbReference type="SAM" id="Phobius"/>
    </source>
</evidence>
<keyword evidence="1" id="KW-0812">Transmembrane</keyword>
<gene>
    <name evidence="2" type="ORF">DARMORV10_C04P72350.1</name>
</gene>
<keyword evidence="1" id="KW-0472">Membrane</keyword>
<keyword evidence="1" id="KW-1133">Transmembrane helix</keyword>
<proteinExistence type="predicted"/>
<reference evidence="2" key="1">
    <citation type="submission" date="2021-01" db="EMBL/GenBank/DDBJ databases">
        <authorList>
            <consortium name="Genoscope - CEA"/>
            <person name="William W."/>
        </authorList>
    </citation>
    <scope>NUCLEOTIDE SEQUENCE</scope>
</reference>
<evidence type="ECO:0000313" key="2">
    <source>
        <dbReference type="EMBL" id="CAF1874084.1"/>
    </source>
</evidence>
<feature type="transmembrane region" description="Helical" evidence="1">
    <location>
        <begin position="6"/>
        <end position="28"/>
    </location>
</feature>
<dbReference type="Proteomes" id="UP001295469">
    <property type="component" value="Chromosome C04"/>
</dbReference>
<dbReference type="EMBL" id="HG994368">
    <property type="protein sequence ID" value="CAF1874084.1"/>
    <property type="molecule type" value="Genomic_DNA"/>
</dbReference>
<protein>
    <submittedName>
        <fullName evidence="2">(rape) hypothetical protein</fullName>
    </submittedName>
</protein>
<sequence length="57" mass="6845">MFLFLILFIYLLYIFPYIANLLIIYFLFLNNNATCHILGEFFSLMWTLYGASKGLFY</sequence>
<name>A0A816JKK9_BRANA</name>
<accession>A0A816JKK9</accession>